<evidence type="ECO:0000313" key="2">
    <source>
        <dbReference type="EMBL" id="GBP70993.1"/>
    </source>
</evidence>
<evidence type="ECO:0000256" key="1">
    <source>
        <dbReference type="SAM" id="MobiDB-lite"/>
    </source>
</evidence>
<accession>A0A4C1Y6L4</accession>
<protein>
    <submittedName>
        <fullName evidence="2">Uncharacterized protein</fullName>
    </submittedName>
</protein>
<organism evidence="2 3">
    <name type="scientific">Eumeta variegata</name>
    <name type="common">Bagworm moth</name>
    <name type="synonym">Eumeta japonica</name>
    <dbReference type="NCBI Taxonomy" id="151549"/>
    <lineage>
        <taxon>Eukaryota</taxon>
        <taxon>Metazoa</taxon>
        <taxon>Ecdysozoa</taxon>
        <taxon>Arthropoda</taxon>
        <taxon>Hexapoda</taxon>
        <taxon>Insecta</taxon>
        <taxon>Pterygota</taxon>
        <taxon>Neoptera</taxon>
        <taxon>Endopterygota</taxon>
        <taxon>Lepidoptera</taxon>
        <taxon>Glossata</taxon>
        <taxon>Ditrysia</taxon>
        <taxon>Tineoidea</taxon>
        <taxon>Psychidae</taxon>
        <taxon>Oiketicinae</taxon>
        <taxon>Eumeta</taxon>
    </lineage>
</organism>
<sequence length="89" mass="9718">MGKKYQLKERIIVAGHGNGSDNGNDKGNGDGNGDGKGHDNDDADDYDDDLDSQFRIDSSSAQHHRRGRGAHFQLEPVWICTVPYTESSA</sequence>
<feature type="compositionally biased region" description="Basic and acidic residues" evidence="1">
    <location>
        <begin position="1"/>
        <end position="11"/>
    </location>
</feature>
<name>A0A4C1Y6L4_EUMVA</name>
<evidence type="ECO:0000313" key="3">
    <source>
        <dbReference type="Proteomes" id="UP000299102"/>
    </source>
</evidence>
<dbReference type="Proteomes" id="UP000299102">
    <property type="component" value="Unassembled WGS sequence"/>
</dbReference>
<dbReference type="AlphaFoldDB" id="A0A4C1Y6L4"/>
<dbReference type="EMBL" id="BGZK01001094">
    <property type="protein sequence ID" value="GBP70993.1"/>
    <property type="molecule type" value="Genomic_DNA"/>
</dbReference>
<proteinExistence type="predicted"/>
<gene>
    <name evidence="2" type="ORF">EVAR_57760_1</name>
</gene>
<feature type="region of interest" description="Disordered" evidence="1">
    <location>
        <begin position="1"/>
        <end position="52"/>
    </location>
</feature>
<feature type="compositionally biased region" description="Basic and acidic residues" evidence="1">
    <location>
        <begin position="23"/>
        <end position="40"/>
    </location>
</feature>
<reference evidence="2 3" key="1">
    <citation type="journal article" date="2019" name="Commun. Biol.">
        <title>The bagworm genome reveals a unique fibroin gene that provides high tensile strength.</title>
        <authorList>
            <person name="Kono N."/>
            <person name="Nakamura H."/>
            <person name="Ohtoshi R."/>
            <person name="Tomita M."/>
            <person name="Numata K."/>
            <person name="Arakawa K."/>
        </authorList>
    </citation>
    <scope>NUCLEOTIDE SEQUENCE [LARGE SCALE GENOMIC DNA]</scope>
</reference>
<comment type="caution">
    <text evidence="2">The sequence shown here is derived from an EMBL/GenBank/DDBJ whole genome shotgun (WGS) entry which is preliminary data.</text>
</comment>
<keyword evidence="3" id="KW-1185">Reference proteome</keyword>
<feature type="compositionally biased region" description="Acidic residues" evidence="1">
    <location>
        <begin position="41"/>
        <end position="51"/>
    </location>
</feature>